<feature type="binding site" evidence="3 4">
    <location>
        <position position="208"/>
    </location>
    <ligand>
        <name>Zn(2+)</name>
        <dbReference type="ChEBI" id="CHEBI:29105"/>
    </ligand>
</feature>
<sequence length="287" mass="28094">MTRATPPVPFERPTLLDGAMGTALLDAGLPAGALPEAWVLERPEAIAAVHAAHAAAGAGVVLTCTFNAAGPRLDALVPADRVGALCAAAVRLARRAAPRARVAGDLGPTALYGPGRPAPDAGAVRARYARAAEALAAAGADLLWVESQWDLAEARLALDAARAAGLPVVVTFALGEEAGRLAAPDGTPAEALLEAVAEAGAAAAGVNCVPAGAALAALAGWAARRLPAPFVAKPSPGLPGAVLGPDAFAEALRPAVEAGLSVAGGCCGAGPAHLAALGRLLARPRAG</sequence>
<feature type="domain" description="Hcy-binding" evidence="5">
    <location>
        <begin position="2"/>
        <end position="281"/>
    </location>
</feature>
<proteinExistence type="predicted"/>
<dbReference type="PIRSF" id="PIRSF037505">
    <property type="entry name" value="Betaine_HMT"/>
    <property type="match status" value="1"/>
</dbReference>
<keyword evidence="2 4" id="KW-0808">Transferase</keyword>
<evidence type="ECO:0000313" key="6">
    <source>
        <dbReference type="EMBL" id="ABC81551.1"/>
    </source>
</evidence>
<dbReference type="STRING" id="290397.Adeh_1778"/>
<dbReference type="HOGENOM" id="CLU_004914_3_0_7"/>
<dbReference type="GO" id="GO:0008168">
    <property type="term" value="F:methyltransferase activity"/>
    <property type="evidence" value="ECO:0007669"/>
    <property type="project" value="UniProtKB-UniRule"/>
</dbReference>
<evidence type="ECO:0000256" key="1">
    <source>
        <dbReference type="ARBA" id="ARBA00022603"/>
    </source>
</evidence>
<dbReference type="InterPro" id="IPR003726">
    <property type="entry name" value="HCY_dom"/>
</dbReference>
<evidence type="ECO:0000313" key="7">
    <source>
        <dbReference type="Proteomes" id="UP000001935"/>
    </source>
</evidence>
<evidence type="ECO:0000256" key="4">
    <source>
        <dbReference type="PROSITE-ProRule" id="PRU00333"/>
    </source>
</evidence>
<feature type="binding site" evidence="4">
    <location>
        <position position="266"/>
    </location>
    <ligand>
        <name>Zn(2+)</name>
        <dbReference type="ChEBI" id="CHEBI:29105"/>
    </ligand>
</feature>
<reference evidence="6" key="1">
    <citation type="submission" date="2006-01" db="EMBL/GenBank/DDBJ databases">
        <title>Complete sequence of Anaeromyxobacter dehalogenans 2CP-C.</title>
        <authorList>
            <consortium name="US DOE Joint Genome Institute"/>
            <person name="Copeland A."/>
            <person name="Lucas S."/>
            <person name="Lapidus A."/>
            <person name="Barry K."/>
            <person name="Detter J.C."/>
            <person name="Glavina T."/>
            <person name="Hammon N."/>
            <person name="Israni S."/>
            <person name="Pitluck S."/>
            <person name="Brettin T."/>
            <person name="Bruce D."/>
            <person name="Han C."/>
            <person name="Tapia R."/>
            <person name="Gilna P."/>
            <person name="Kiss H."/>
            <person name="Schmutz J."/>
            <person name="Larimer F."/>
            <person name="Land M."/>
            <person name="Kyrpides N."/>
            <person name="Anderson I."/>
            <person name="Sanford R.A."/>
            <person name="Ritalahti K.M."/>
            <person name="Thomas H.S."/>
            <person name="Kirby J.R."/>
            <person name="Zhulin I.B."/>
            <person name="Loeffler F.E."/>
            <person name="Richardson P."/>
        </authorList>
    </citation>
    <scope>NUCLEOTIDE SEQUENCE</scope>
    <source>
        <strain evidence="6">2CP-C</strain>
    </source>
</reference>
<dbReference type="GO" id="GO:0032259">
    <property type="term" value="P:methylation"/>
    <property type="evidence" value="ECO:0007669"/>
    <property type="project" value="UniProtKB-KW"/>
</dbReference>
<name>Q2IIS1_ANADE</name>
<keyword evidence="1 4" id="KW-0489">Methyltransferase</keyword>
<evidence type="ECO:0000256" key="2">
    <source>
        <dbReference type="ARBA" id="ARBA00022679"/>
    </source>
</evidence>
<keyword evidence="3 4" id="KW-0862">Zinc</keyword>
<dbReference type="InterPro" id="IPR017226">
    <property type="entry name" value="BHMT-like"/>
</dbReference>
<dbReference type="Proteomes" id="UP000001935">
    <property type="component" value="Chromosome"/>
</dbReference>
<dbReference type="KEGG" id="ade:Adeh_1778"/>
<dbReference type="Gene3D" id="3.20.20.330">
    <property type="entry name" value="Homocysteine-binding-like domain"/>
    <property type="match status" value="1"/>
</dbReference>
<comment type="cofactor">
    <cofactor evidence="3">
        <name>Zn(2+)</name>
        <dbReference type="ChEBI" id="CHEBI:29105"/>
    </cofactor>
    <text evidence="3">Binds 1 zinc ion per subunit.</text>
</comment>
<dbReference type="PANTHER" id="PTHR11103">
    <property type="entry name" value="SLR1189 PROTEIN"/>
    <property type="match status" value="1"/>
</dbReference>
<evidence type="ECO:0000256" key="3">
    <source>
        <dbReference type="PIRSR" id="PIRSR037505-2"/>
    </source>
</evidence>
<dbReference type="RefSeq" id="WP_011420834.1">
    <property type="nucleotide sequence ID" value="NC_007760.1"/>
</dbReference>
<dbReference type="GO" id="GO:0008270">
    <property type="term" value="F:zinc ion binding"/>
    <property type="evidence" value="ECO:0007669"/>
    <property type="project" value="InterPro"/>
</dbReference>
<dbReference type="PANTHER" id="PTHR11103:SF18">
    <property type="entry name" value="SLR1189 PROTEIN"/>
    <property type="match status" value="1"/>
</dbReference>
<protein>
    <submittedName>
        <fullName evidence="6">Homocysteine S-methyltransferase</fullName>
    </submittedName>
</protein>
<dbReference type="SUPFAM" id="SSF82282">
    <property type="entry name" value="Homocysteine S-methyltransferase"/>
    <property type="match status" value="1"/>
</dbReference>
<gene>
    <name evidence="6" type="ordered locus">Adeh_1778</name>
</gene>
<feature type="binding site" evidence="4">
    <location>
        <position position="267"/>
    </location>
    <ligand>
        <name>Zn(2+)</name>
        <dbReference type="ChEBI" id="CHEBI:29105"/>
    </ligand>
</feature>
<dbReference type="EMBL" id="CP000251">
    <property type="protein sequence ID" value="ABC81551.1"/>
    <property type="molecule type" value="Genomic_DNA"/>
</dbReference>
<dbReference type="Pfam" id="PF02574">
    <property type="entry name" value="S-methyl_trans"/>
    <property type="match status" value="1"/>
</dbReference>
<accession>Q2IIS1</accession>
<organism evidence="6 7">
    <name type="scientific">Anaeromyxobacter dehalogenans (strain 2CP-C)</name>
    <dbReference type="NCBI Taxonomy" id="290397"/>
    <lineage>
        <taxon>Bacteria</taxon>
        <taxon>Pseudomonadati</taxon>
        <taxon>Myxococcota</taxon>
        <taxon>Myxococcia</taxon>
        <taxon>Myxococcales</taxon>
        <taxon>Cystobacterineae</taxon>
        <taxon>Anaeromyxobacteraceae</taxon>
        <taxon>Anaeromyxobacter</taxon>
    </lineage>
</organism>
<dbReference type="InterPro" id="IPR036589">
    <property type="entry name" value="HCY_dom_sf"/>
</dbReference>
<keyword evidence="3 4" id="KW-0479">Metal-binding</keyword>
<dbReference type="eggNOG" id="COG0646">
    <property type="taxonomic scope" value="Bacteria"/>
</dbReference>
<dbReference type="PROSITE" id="PS50970">
    <property type="entry name" value="HCY"/>
    <property type="match status" value="1"/>
</dbReference>
<dbReference type="GO" id="GO:0009086">
    <property type="term" value="P:methionine biosynthetic process"/>
    <property type="evidence" value="ECO:0007669"/>
    <property type="project" value="InterPro"/>
</dbReference>
<dbReference type="AlphaFoldDB" id="Q2IIS1"/>
<evidence type="ECO:0000259" key="5">
    <source>
        <dbReference type="PROSITE" id="PS50970"/>
    </source>
</evidence>